<dbReference type="InterPro" id="IPR003661">
    <property type="entry name" value="HisK_dim/P_dom"/>
</dbReference>
<reference evidence="11 12" key="1">
    <citation type="submission" date="2015-09" db="EMBL/GenBank/DDBJ databases">
        <title>Genome sequencing project for genomic taxonomy and phylogenomics of Bacillus-like bacteria.</title>
        <authorList>
            <person name="Liu B."/>
            <person name="Wang J."/>
            <person name="Zhu Y."/>
            <person name="Liu G."/>
            <person name="Chen Q."/>
            <person name="Chen Z."/>
            <person name="Lan J."/>
            <person name="Che J."/>
            <person name="Ge C."/>
            <person name="Shi H."/>
            <person name="Pan Z."/>
            <person name="Liu X."/>
        </authorList>
    </citation>
    <scope>NUCLEOTIDE SEQUENCE [LARGE SCALE GENOMIC DNA]</scope>
    <source>
        <strain evidence="11 12">DSM 8552</strain>
    </source>
</reference>
<keyword evidence="6 11" id="KW-0418">Kinase</keyword>
<name>A0ABR5N223_BRECH</name>
<evidence type="ECO:0000256" key="7">
    <source>
        <dbReference type="ARBA" id="ARBA00022840"/>
    </source>
</evidence>
<keyword evidence="4" id="KW-0808">Transferase</keyword>
<dbReference type="PANTHER" id="PTHR43065:SF34">
    <property type="entry name" value="SPORULATION KINASE A"/>
    <property type="match status" value="1"/>
</dbReference>
<evidence type="ECO:0000259" key="9">
    <source>
        <dbReference type="PROSITE" id="PS50109"/>
    </source>
</evidence>
<dbReference type="InterPro" id="IPR004358">
    <property type="entry name" value="Sig_transdc_His_kin-like_C"/>
</dbReference>
<dbReference type="SUPFAM" id="SSF55785">
    <property type="entry name" value="PYP-like sensor domain (PAS domain)"/>
    <property type="match status" value="2"/>
</dbReference>
<dbReference type="InterPro" id="IPR000014">
    <property type="entry name" value="PAS"/>
</dbReference>
<feature type="domain" description="Histidine kinase" evidence="9">
    <location>
        <begin position="274"/>
        <end position="477"/>
    </location>
</feature>
<organism evidence="11 12">
    <name type="scientific">Brevibacillus choshinensis</name>
    <dbReference type="NCBI Taxonomy" id="54911"/>
    <lineage>
        <taxon>Bacteria</taxon>
        <taxon>Bacillati</taxon>
        <taxon>Bacillota</taxon>
        <taxon>Bacilli</taxon>
        <taxon>Bacillales</taxon>
        <taxon>Paenibacillaceae</taxon>
        <taxon>Brevibacillus</taxon>
    </lineage>
</organism>
<gene>
    <name evidence="11" type="ORF">AN963_24380</name>
</gene>
<dbReference type="InterPro" id="IPR005467">
    <property type="entry name" value="His_kinase_dom"/>
</dbReference>
<dbReference type="InterPro" id="IPR013655">
    <property type="entry name" value="PAS_fold_3"/>
</dbReference>
<proteinExistence type="predicted"/>
<evidence type="ECO:0000259" key="10">
    <source>
        <dbReference type="PROSITE" id="PS50112"/>
    </source>
</evidence>
<keyword evidence="3" id="KW-0597">Phosphoprotein</keyword>
<dbReference type="SMART" id="SM00387">
    <property type="entry name" value="HATPase_c"/>
    <property type="match status" value="1"/>
</dbReference>
<sequence length="477" mass="53931">MQIRNVGYWAIPPKNDAFRTVENIHNHIFKYSRNKKGEPIAILSEGKLAHELGLTTATVKGKRLQDILLKSNEEDIMTIFNKPYQGMVVEIESAIGDRIFWTTLSPIYSDHEITEVVGTTLEITERKQMERQLLEAEELYRSLVEDTLVGVFIAYVEHPGFVYVNPRLAEIYGYTQDEMVKMTAADLVIPDQRAVIQTHQQRRLEGDLSSIRHQFRGLCKNQTIIDVEVLQKTTIYKGKPAVIGILQDVTDRKQAEELIRKSELLSVVGQMAAGVAHEIRNPLTSLKGFVQLLQAFPNGKAEYYQIMLSELDRIEFIISEFLVLAKPQVVIHQPRHIQRMLEQIVMLADTHAILHNVQIVTQFSSDLPMITCEEKQLKQVFLNLMKNAIESMPEGGVVTVTAKQDGDMLLIIFTDQGCGIPEESLEKLGEPFFTTKETGTGLGLMVSHKIIADHGGKIHVRSQMGKGTSFEVQLPMR</sequence>
<keyword evidence="7" id="KW-0067">ATP-binding</keyword>
<keyword evidence="12" id="KW-1185">Reference proteome</keyword>
<dbReference type="CDD" id="cd00082">
    <property type="entry name" value="HisKA"/>
    <property type="match status" value="1"/>
</dbReference>
<dbReference type="Pfam" id="PF02518">
    <property type="entry name" value="HATPase_c"/>
    <property type="match status" value="1"/>
</dbReference>
<dbReference type="Gene3D" id="3.30.565.10">
    <property type="entry name" value="Histidine kinase-like ATPase, C-terminal domain"/>
    <property type="match status" value="1"/>
</dbReference>
<evidence type="ECO:0000313" key="12">
    <source>
        <dbReference type="Proteomes" id="UP000051063"/>
    </source>
</evidence>
<evidence type="ECO:0000256" key="5">
    <source>
        <dbReference type="ARBA" id="ARBA00022741"/>
    </source>
</evidence>
<keyword evidence="8" id="KW-0902">Two-component regulatory system</keyword>
<dbReference type="PRINTS" id="PR00344">
    <property type="entry name" value="BCTRLSENSOR"/>
</dbReference>
<dbReference type="SUPFAM" id="SSF55874">
    <property type="entry name" value="ATPase domain of HSP90 chaperone/DNA topoisomerase II/histidine kinase"/>
    <property type="match status" value="1"/>
</dbReference>
<dbReference type="SMART" id="SM00091">
    <property type="entry name" value="PAS"/>
    <property type="match status" value="1"/>
</dbReference>
<dbReference type="NCBIfam" id="TIGR00229">
    <property type="entry name" value="sensory_box"/>
    <property type="match status" value="1"/>
</dbReference>
<dbReference type="Gene3D" id="3.30.450.20">
    <property type="entry name" value="PAS domain"/>
    <property type="match status" value="2"/>
</dbReference>
<dbReference type="GO" id="GO:0016301">
    <property type="term" value="F:kinase activity"/>
    <property type="evidence" value="ECO:0007669"/>
    <property type="project" value="UniProtKB-KW"/>
</dbReference>
<dbReference type="CDD" id="cd00075">
    <property type="entry name" value="HATPase"/>
    <property type="match status" value="1"/>
</dbReference>
<dbReference type="SUPFAM" id="SSF47384">
    <property type="entry name" value="Homodimeric domain of signal transducing histidine kinase"/>
    <property type="match status" value="1"/>
</dbReference>
<dbReference type="PROSITE" id="PS50109">
    <property type="entry name" value="HIS_KIN"/>
    <property type="match status" value="1"/>
</dbReference>
<evidence type="ECO:0000256" key="3">
    <source>
        <dbReference type="ARBA" id="ARBA00022553"/>
    </source>
</evidence>
<protein>
    <recommendedName>
        <fullName evidence="2">histidine kinase</fullName>
        <ecNumber evidence="2">2.7.13.3</ecNumber>
    </recommendedName>
</protein>
<evidence type="ECO:0000256" key="6">
    <source>
        <dbReference type="ARBA" id="ARBA00022777"/>
    </source>
</evidence>
<feature type="domain" description="PAS" evidence="10">
    <location>
        <begin position="136"/>
        <end position="207"/>
    </location>
</feature>
<dbReference type="EMBL" id="LJJB01000013">
    <property type="protein sequence ID" value="KQL44534.1"/>
    <property type="molecule type" value="Genomic_DNA"/>
</dbReference>
<dbReference type="CDD" id="cd00130">
    <property type="entry name" value="PAS"/>
    <property type="match status" value="1"/>
</dbReference>
<dbReference type="InterPro" id="IPR036890">
    <property type="entry name" value="HATPase_C_sf"/>
</dbReference>
<evidence type="ECO:0000313" key="11">
    <source>
        <dbReference type="EMBL" id="KQL44534.1"/>
    </source>
</evidence>
<comment type="caution">
    <text evidence="11">The sequence shown here is derived from an EMBL/GenBank/DDBJ whole genome shotgun (WGS) entry which is preliminary data.</text>
</comment>
<comment type="catalytic activity">
    <reaction evidence="1">
        <text>ATP + protein L-histidine = ADP + protein N-phospho-L-histidine.</text>
        <dbReference type="EC" id="2.7.13.3"/>
    </reaction>
</comment>
<accession>A0ABR5N223</accession>
<dbReference type="PANTHER" id="PTHR43065">
    <property type="entry name" value="SENSOR HISTIDINE KINASE"/>
    <property type="match status" value="1"/>
</dbReference>
<dbReference type="Pfam" id="PF00512">
    <property type="entry name" value="HisKA"/>
    <property type="match status" value="1"/>
</dbReference>
<evidence type="ECO:0000256" key="1">
    <source>
        <dbReference type="ARBA" id="ARBA00000085"/>
    </source>
</evidence>
<dbReference type="InterPro" id="IPR035965">
    <property type="entry name" value="PAS-like_dom_sf"/>
</dbReference>
<dbReference type="Pfam" id="PF08447">
    <property type="entry name" value="PAS_3"/>
    <property type="match status" value="1"/>
</dbReference>
<dbReference type="Proteomes" id="UP000051063">
    <property type="component" value="Unassembled WGS sequence"/>
</dbReference>
<evidence type="ECO:0000256" key="8">
    <source>
        <dbReference type="ARBA" id="ARBA00023012"/>
    </source>
</evidence>
<dbReference type="RefSeq" id="WP_055747120.1">
    <property type="nucleotide sequence ID" value="NZ_LJJB01000013.1"/>
</dbReference>
<keyword evidence="5" id="KW-0547">Nucleotide-binding</keyword>
<dbReference type="InterPro" id="IPR003594">
    <property type="entry name" value="HATPase_dom"/>
</dbReference>
<dbReference type="EC" id="2.7.13.3" evidence="2"/>
<dbReference type="Gene3D" id="1.10.287.130">
    <property type="match status" value="1"/>
</dbReference>
<dbReference type="InterPro" id="IPR036097">
    <property type="entry name" value="HisK_dim/P_sf"/>
</dbReference>
<evidence type="ECO:0000256" key="2">
    <source>
        <dbReference type="ARBA" id="ARBA00012438"/>
    </source>
</evidence>
<evidence type="ECO:0000256" key="4">
    <source>
        <dbReference type="ARBA" id="ARBA00022679"/>
    </source>
</evidence>
<dbReference type="SMART" id="SM00388">
    <property type="entry name" value="HisKA"/>
    <property type="match status" value="1"/>
</dbReference>
<dbReference type="PROSITE" id="PS50112">
    <property type="entry name" value="PAS"/>
    <property type="match status" value="1"/>
</dbReference>